<proteinExistence type="predicted"/>
<sequence length="39" mass="4608">LCAVLVSNRTVTARTRTTRRWPTCLLRRQIRYKTTLSTD</sequence>
<reference evidence="1 2" key="1">
    <citation type="submission" date="2015-01" db="EMBL/GenBank/DDBJ databases">
        <title>Evolution of Trichinella species and genotypes.</title>
        <authorList>
            <person name="Korhonen P.K."/>
            <person name="Edoardo P."/>
            <person name="Giuseppe L.R."/>
            <person name="Gasser R.B."/>
        </authorList>
    </citation>
    <scope>NUCLEOTIDE SEQUENCE [LARGE SCALE GENOMIC DNA]</scope>
    <source>
        <strain evidence="1">ISS1029</strain>
    </source>
</reference>
<comment type="caution">
    <text evidence="1">The sequence shown here is derived from an EMBL/GenBank/DDBJ whole genome shotgun (WGS) entry which is preliminary data.</text>
</comment>
<feature type="non-terminal residue" evidence="1">
    <location>
        <position position="1"/>
    </location>
</feature>
<evidence type="ECO:0000313" key="1">
    <source>
        <dbReference type="EMBL" id="KRY96803.1"/>
    </source>
</evidence>
<dbReference type="Proteomes" id="UP000055024">
    <property type="component" value="Unassembled WGS sequence"/>
</dbReference>
<dbReference type="AlphaFoldDB" id="A0A0V1GGA3"/>
<keyword evidence="2" id="KW-1185">Reference proteome</keyword>
<dbReference type="EMBL" id="JYDP01002518">
    <property type="protein sequence ID" value="KRY96803.1"/>
    <property type="molecule type" value="Genomic_DNA"/>
</dbReference>
<protein>
    <submittedName>
        <fullName evidence="1">Uncharacterized protein</fullName>
    </submittedName>
</protein>
<organism evidence="1 2">
    <name type="scientific">Trichinella zimbabwensis</name>
    <dbReference type="NCBI Taxonomy" id="268475"/>
    <lineage>
        <taxon>Eukaryota</taxon>
        <taxon>Metazoa</taxon>
        <taxon>Ecdysozoa</taxon>
        <taxon>Nematoda</taxon>
        <taxon>Enoplea</taxon>
        <taxon>Dorylaimia</taxon>
        <taxon>Trichinellida</taxon>
        <taxon>Trichinellidae</taxon>
        <taxon>Trichinella</taxon>
    </lineage>
</organism>
<evidence type="ECO:0000313" key="2">
    <source>
        <dbReference type="Proteomes" id="UP000055024"/>
    </source>
</evidence>
<name>A0A0V1GGA3_9BILA</name>
<accession>A0A0V1GGA3</accession>
<gene>
    <name evidence="1" type="ORF">T11_7262</name>
</gene>